<dbReference type="RefSeq" id="WP_208239293.1">
    <property type="nucleotide sequence ID" value="NZ_BAAAQU010000002.1"/>
</dbReference>
<organism evidence="8 9">
    <name type="scientific">Leucobacter tardus</name>
    <dbReference type="NCBI Taxonomy" id="501483"/>
    <lineage>
        <taxon>Bacteria</taxon>
        <taxon>Bacillati</taxon>
        <taxon>Actinomycetota</taxon>
        <taxon>Actinomycetes</taxon>
        <taxon>Micrococcales</taxon>
        <taxon>Microbacteriaceae</taxon>
        <taxon>Leucobacter</taxon>
    </lineage>
</organism>
<dbReference type="PANTHER" id="PTHR42986">
    <property type="entry name" value="BENZALDEHYDE DEHYDROGENASE YFMT"/>
    <property type="match status" value="1"/>
</dbReference>
<evidence type="ECO:0000259" key="7">
    <source>
        <dbReference type="Pfam" id="PF00171"/>
    </source>
</evidence>
<dbReference type="InterPro" id="IPR015590">
    <property type="entry name" value="Aldehyde_DH_dom"/>
</dbReference>
<proteinExistence type="inferred from homology"/>
<dbReference type="Gene3D" id="3.40.605.10">
    <property type="entry name" value="Aldehyde Dehydrogenase, Chain A, domain 1"/>
    <property type="match status" value="1"/>
</dbReference>
<dbReference type="GO" id="GO:0016620">
    <property type="term" value="F:oxidoreductase activity, acting on the aldehyde or oxo group of donors, NAD or NADP as acceptor"/>
    <property type="evidence" value="ECO:0007669"/>
    <property type="project" value="InterPro"/>
</dbReference>
<dbReference type="PROSITE" id="PS00687">
    <property type="entry name" value="ALDEHYDE_DEHYDR_GLU"/>
    <property type="match status" value="1"/>
</dbReference>
<evidence type="ECO:0000256" key="2">
    <source>
        <dbReference type="ARBA" id="ARBA00023002"/>
    </source>
</evidence>
<evidence type="ECO:0000256" key="1">
    <source>
        <dbReference type="ARBA" id="ARBA00009986"/>
    </source>
</evidence>
<evidence type="ECO:0000256" key="3">
    <source>
        <dbReference type="ARBA" id="ARBA00023027"/>
    </source>
</evidence>
<dbReference type="Pfam" id="PF00171">
    <property type="entry name" value="Aldedh"/>
    <property type="match status" value="1"/>
</dbReference>
<dbReference type="AlphaFoldDB" id="A0A939QFP7"/>
<accession>A0A939QFP7</accession>
<feature type="region of interest" description="Disordered" evidence="6">
    <location>
        <begin position="1"/>
        <end position="35"/>
    </location>
</feature>
<feature type="active site" evidence="4">
    <location>
        <position position="256"/>
    </location>
</feature>
<dbReference type="SUPFAM" id="SSF53720">
    <property type="entry name" value="ALDH-like"/>
    <property type="match status" value="1"/>
</dbReference>
<dbReference type="Proteomes" id="UP000668403">
    <property type="component" value="Unassembled WGS sequence"/>
</dbReference>
<comment type="caution">
    <text evidence="8">The sequence shown here is derived from an EMBL/GenBank/DDBJ whole genome shotgun (WGS) entry which is preliminary data.</text>
</comment>
<dbReference type="InterPro" id="IPR016161">
    <property type="entry name" value="Ald_DH/histidinol_DH"/>
</dbReference>
<evidence type="ECO:0000313" key="9">
    <source>
        <dbReference type="Proteomes" id="UP000668403"/>
    </source>
</evidence>
<evidence type="ECO:0000256" key="4">
    <source>
        <dbReference type="PROSITE-ProRule" id="PRU10007"/>
    </source>
</evidence>
<evidence type="ECO:0000256" key="5">
    <source>
        <dbReference type="RuleBase" id="RU003345"/>
    </source>
</evidence>
<keyword evidence="3" id="KW-0520">NAD</keyword>
<sequence>MSDRRTGLDPERWNGRLFTDGWTTGSAGTTDVHEPATGNVLGQVALANEEDVLTAARRSAVAQREWAAQKPEVRAAVLRRAGAFFGDHEAELAEWIQRETGAIAPKAGLELHVAANECFDAAALPHHRHGDVLASDGDHWSFARRLPAGVVGVISPFNFPLILSIRSVAPALALGNSVVLKPDPRTPVSGGYLIARAFEEAGLPAGVLQVLPGGADAGAALTEAPEIAVVSFTGSTAAGRKVGEACGRNLKRVHLELGGNNALVVLPGADVAAAASAGAFGSFLHQGQICMTAGRHLVHESIRDEYVAALREKAAQLPVGDPWADQAPIGPIIDAGQRDHVDRIVRDAERAGATIETGGTSEGLFYRPTVLSNVAVDNPAWSEEIFGPVAPVMSFSTVAEAADIVNASDYGLSVGILGDVGTAMQLADLVHSGKVHINEQTVADESNAPFGGVGDSGNGSRFGGYDANIEAFTETQWLTVRSDIAPYPF</sequence>
<keyword evidence="2 5" id="KW-0560">Oxidoreductase</keyword>
<dbReference type="FunFam" id="3.40.605.10:FF:000007">
    <property type="entry name" value="NAD/NADP-dependent betaine aldehyde dehydrogenase"/>
    <property type="match status" value="1"/>
</dbReference>
<feature type="domain" description="Aldehyde dehydrogenase" evidence="7">
    <location>
        <begin position="22"/>
        <end position="477"/>
    </location>
</feature>
<keyword evidence="9" id="KW-1185">Reference proteome</keyword>
<evidence type="ECO:0000256" key="6">
    <source>
        <dbReference type="SAM" id="MobiDB-lite"/>
    </source>
</evidence>
<dbReference type="PANTHER" id="PTHR42986:SF1">
    <property type="entry name" value="BENZALDEHYDE DEHYDROGENASE YFMT"/>
    <property type="match status" value="1"/>
</dbReference>
<dbReference type="EMBL" id="JAGFBF010000005">
    <property type="protein sequence ID" value="MBO2990363.1"/>
    <property type="molecule type" value="Genomic_DNA"/>
</dbReference>
<reference evidence="8" key="1">
    <citation type="submission" date="2021-03" db="EMBL/GenBank/DDBJ databases">
        <title>Leucobacter chromiisoli sp. nov., isolated from chromium-containing soil of chemical plant.</title>
        <authorList>
            <person name="Xu Z."/>
        </authorList>
    </citation>
    <scope>NUCLEOTIDE SEQUENCE</scope>
    <source>
        <strain evidence="8">K 70/01</strain>
    </source>
</reference>
<dbReference type="Gene3D" id="3.40.309.10">
    <property type="entry name" value="Aldehyde Dehydrogenase, Chain A, domain 2"/>
    <property type="match status" value="1"/>
</dbReference>
<dbReference type="InterPro" id="IPR016163">
    <property type="entry name" value="Ald_DH_C"/>
</dbReference>
<dbReference type="InterPro" id="IPR029510">
    <property type="entry name" value="Ald_DH_CS_GLU"/>
</dbReference>
<gene>
    <name evidence="8" type="ORF">J4H85_10205</name>
</gene>
<comment type="similarity">
    <text evidence="1 5">Belongs to the aldehyde dehydrogenase family.</text>
</comment>
<protein>
    <submittedName>
        <fullName evidence="8">Benzaldehyde dehydrogenase</fullName>
    </submittedName>
</protein>
<feature type="compositionally biased region" description="Basic and acidic residues" evidence="6">
    <location>
        <begin position="1"/>
        <end position="14"/>
    </location>
</feature>
<dbReference type="InterPro" id="IPR016162">
    <property type="entry name" value="Ald_DH_N"/>
</dbReference>
<evidence type="ECO:0000313" key="8">
    <source>
        <dbReference type="EMBL" id="MBO2990363.1"/>
    </source>
</evidence>
<name>A0A939QFP7_9MICO</name>
<dbReference type="CDD" id="cd07152">
    <property type="entry name" value="ALDH_BenzADH"/>
    <property type="match status" value="1"/>
</dbReference>